<evidence type="ECO:0000256" key="2">
    <source>
        <dbReference type="SAM" id="Phobius"/>
    </source>
</evidence>
<feature type="transmembrane region" description="Helical" evidence="2">
    <location>
        <begin position="6"/>
        <end position="24"/>
    </location>
</feature>
<evidence type="ECO:0000313" key="4">
    <source>
        <dbReference type="Proteomes" id="UP000784294"/>
    </source>
</evidence>
<evidence type="ECO:0000313" key="3">
    <source>
        <dbReference type="EMBL" id="VEL38312.1"/>
    </source>
</evidence>
<protein>
    <submittedName>
        <fullName evidence="3">Uncharacterized protein</fullName>
    </submittedName>
</protein>
<feature type="region of interest" description="Disordered" evidence="1">
    <location>
        <begin position="294"/>
        <end position="329"/>
    </location>
</feature>
<proteinExistence type="predicted"/>
<keyword evidence="2" id="KW-0472">Membrane</keyword>
<keyword evidence="2" id="KW-1133">Transmembrane helix</keyword>
<name>A0A448XJS8_9PLAT</name>
<comment type="caution">
    <text evidence="3">The sequence shown here is derived from an EMBL/GenBank/DDBJ whole genome shotgun (WGS) entry which is preliminary data.</text>
</comment>
<dbReference type="Proteomes" id="UP000784294">
    <property type="component" value="Unassembled WGS sequence"/>
</dbReference>
<evidence type="ECO:0000256" key="1">
    <source>
        <dbReference type="SAM" id="MobiDB-lite"/>
    </source>
</evidence>
<organism evidence="3 4">
    <name type="scientific">Protopolystoma xenopodis</name>
    <dbReference type="NCBI Taxonomy" id="117903"/>
    <lineage>
        <taxon>Eukaryota</taxon>
        <taxon>Metazoa</taxon>
        <taxon>Spiralia</taxon>
        <taxon>Lophotrochozoa</taxon>
        <taxon>Platyhelminthes</taxon>
        <taxon>Monogenea</taxon>
        <taxon>Polyopisthocotylea</taxon>
        <taxon>Polystomatidea</taxon>
        <taxon>Polystomatidae</taxon>
        <taxon>Protopolystoma</taxon>
    </lineage>
</organism>
<feature type="region of interest" description="Disordered" evidence="1">
    <location>
        <begin position="246"/>
        <end position="273"/>
    </location>
</feature>
<keyword evidence="2" id="KW-0812">Transmembrane</keyword>
<dbReference type="EMBL" id="CAAALY010257522">
    <property type="protein sequence ID" value="VEL38312.1"/>
    <property type="molecule type" value="Genomic_DNA"/>
</dbReference>
<reference evidence="3" key="1">
    <citation type="submission" date="2018-11" db="EMBL/GenBank/DDBJ databases">
        <authorList>
            <consortium name="Pathogen Informatics"/>
        </authorList>
    </citation>
    <scope>NUCLEOTIDE SEQUENCE</scope>
</reference>
<accession>A0A448XJS8</accession>
<sequence>MLVVLVVASIISIVAVTVVLVVLFRLTLETATPRDGSANIRFGSARLGPDQPSLAWLSRFQHRSKPVCSAWRSIDESSQASVYASPFSGRLSLSAASSRVSVASVPVARLYAPRRGLGQRSGADVMQSEKAGLRQPLRRPAHASPCCAHGIEKADRHTDRQTNSLHLHCWTYVFHLDRVSSRHAQDDCSRVKNALVKQKPPFHRLPSTCPFARPPFSPHDRQARSRLTVYPSISFRQAVALTSPVVTARGPPRSAPLTPTRAPPPSRSESRLGPACRTLGWLWTSSRLASSLSTTVRRQVRRRRGDRRTYEVAHSNGKVAQTPAPSARR</sequence>
<gene>
    <name evidence="3" type="ORF">PXEA_LOCUS31752</name>
</gene>
<dbReference type="AlphaFoldDB" id="A0A448XJS8"/>
<keyword evidence="4" id="KW-1185">Reference proteome</keyword>